<dbReference type="EMBL" id="MTAO01000001">
    <property type="protein sequence ID" value="POE29277.1"/>
    <property type="molecule type" value="Genomic_DNA"/>
</dbReference>
<dbReference type="Pfam" id="PF01478">
    <property type="entry name" value="Peptidase_A24"/>
    <property type="match status" value="1"/>
</dbReference>
<comment type="caution">
    <text evidence="3">The sequence shown here is derived from an EMBL/GenBank/DDBJ whole genome shotgun (WGS) entry which is preliminary data.</text>
</comment>
<evidence type="ECO:0000313" key="3">
    <source>
        <dbReference type="EMBL" id="POE29277.1"/>
    </source>
</evidence>
<sequence length="144" mass="16005">MANWVSIHFLLFFFVLGFISWQDIRLRIISHKSLLLLLIIILSLAVTQQALPNFTAALSILLVGYFLFFFNVIGGGDVKLMAVLSLGLSDSSLAFFLFFTAFFGGVIAIACLIIFNDSIRRFGIPYGVAISSAFLFTLLFNMSM</sequence>
<dbReference type="Proteomes" id="UP000237274">
    <property type="component" value="Unassembled WGS sequence"/>
</dbReference>
<evidence type="ECO:0000256" key="1">
    <source>
        <dbReference type="SAM" id="Phobius"/>
    </source>
</evidence>
<organism evidence="3 4">
    <name type="scientific">Pectobacterium odoriferum</name>
    <dbReference type="NCBI Taxonomy" id="78398"/>
    <lineage>
        <taxon>Bacteria</taxon>
        <taxon>Pseudomonadati</taxon>
        <taxon>Pseudomonadota</taxon>
        <taxon>Gammaproteobacteria</taxon>
        <taxon>Enterobacterales</taxon>
        <taxon>Pectobacteriaceae</taxon>
        <taxon>Pectobacterium</taxon>
    </lineage>
</organism>
<protein>
    <recommendedName>
        <fullName evidence="2">Prepilin type IV endopeptidase peptidase domain-containing protein</fullName>
    </recommendedName>
</protein>
<reference evidence="3 4" key="1">
    <citation type="submission" date="2017-01" db="EMBL/GenBank/DDBJ databases">
        <title>Comparative Genomics of 38 Pectobacterium strains comprising three species revealed the characteristics of Pectobacterium carotovorum.</title>
        <authorList>
            <person name="Xie H."/>
            <person name="Ma Y."/>
            <person name="Li X."/>
        </authorList>
    </citation>
    <scope>NUCLEOTIDE SEQUENCE [LARGE SCALE GENOMIC DNA]</scope>
    <source>
        <strain evidence="3 4">Q142</strain>
    </source>
</reference>
<gene>
    <name evidence="3" type="ORF">BV926_00050</name>
</gene>
<proteinExistence type="predicted"/>
<feature type="transmembrane region" description="Helical" evidence="1">
    <location>
        <begin position="122"/>
        <end position="140"/>
    </location>
</feature>
<keyword evidence="1" id="KW-0472">Membrane</keyword>
<dbReference type="RefSeq" id="WP_044205517.1">
    <property type="nucleotide sequence ID" value="NZ_JACDRW010000020.1"/>
</dbReference>
<name>A0ABD6VVN5_9GAMM</name>
<keyword evidence="1" id="KW-0812">Transmembrane</keyword>
<accession>A0ABD6VVN5</accession>
<feature type="transmembrane region" description="Helical" evidence="1">
    <location>
        <begin position="34"/>
        <end position="51"/>
    </location>
</feature>
<feature type="transmembrane region" description="Helical" evidence="1">
    <location>
        <begin position="95"/>
        <end position="116"/>
    </location>
</feature>
<keyword evidence="1" id="KW-1133">Transmembrane helix</keyword>
<dbReference type="InterPro" id="IPR000045">
    <property type="entry name" value="Prepilin_IV_endopep_pep"/>
</dbReference>
<feature type="transmembrane region" description="Helical" evidence="1">
    <location>
        <begin position="57"/>
        <end position="74"/>
    </location>
</feature>
<dbReference type="AlphaFoldDB" id="A0ABD6VVN5"/>
<evidence type="ECO:0000313" key="4">
    <source>
        <dbReference type="Proteomes" id="UP000237274"/>
    </source>
</evidence>
<evidence type="ECO:0000259" key="2">
    <source>
        <dbReference type="Pfam" id="PF01478"/>
    </source>
</evidence>
<dbReference type="Gene3D" id="1.20.120.1220">
    <property type="match status" value="1"/>
</dbReference>
<feature type="domain" description="Prepilin type IV endopeptidase peptidase" evidence="2">
    <location>
        <begin position="10"/>
        <end position="109"/>
    </location>
</feature>
<feature type="transmembrane region" description="Helical" evidence="1">
    <location>
        <begin position="6"/>
        <end position="22"/>
    </location>
</feature>